<sequence length="58" mass="6670">MNGKKKIGAYITLDGEKEFRSANSRKRKHSGYIKKKIEQAQSMPDEMKNLSDIIKKSL</sequence>
<proteinExistence type="predicted"/>
<organism evidence="1 2">
    <name type="scientific">Faecalicatena acetigenes</name>
    <dbReference type="NCBI Taxonomy" id="2981790"/>
    <lineage>
        <taxon>Bacteria</taxon>
        <taxon>Bacillati</taxon>
        <taxon>Bacillota</taxon>
        <taxon>Clostridia</taxon>
        <taxon>Lachnospirales</taxon>
        <taxon>Lachnospiraceae</taxon>
        <taxon>Faecalicatena</taxon>
    </lineage>
</organism>
<evidence type="ECO:0000313" key="1">
    <source>
        <dbReference type="EMBL" id="MCU6747444.1"/>
    </source>
</evidence>
<comment type="caution">
    <text evidence="1">The sequence shown here is derived from an EMBL/GenBank/DDBJ whole genome shotgun (WGS) entry which is preliminary data.</text>
</comment>
<gene>
    <name evidence="1" type="ORF">OCV51_07220</name>
</gene>
<dbReference type="RefSeq" id="WP_162858207.1">
    <property type="nucleotide sequence ID" value="NZ_JAOQJX010000008.1"/>
</dbReference>
<dbReference type="Proteomes" id="UP001652394">
    <property type="component" value="Unassembled WGS sequence"/>
</dbReference>
<keyword evidence="2" id="KW-1185">Reference proteome</keyword>
<accession>A0ABT2TCI8</accession>
<evidence type="ECO:0000313" key="2">
    <source>
        <dbReference type="Proteomes" id="UP001652394"/>
    </source>
</evidence>
<reference evidence="1 2" key="1">
    <citation type="journal article" date="2021" name="ISME Commun">
        <title>Automated analysis of genomic sequences facilitates high-throughput and comprehensive description of bacteria.</title>
        <authorList>
            <person name="Hitch T.C.A."/>
        </authorList>
    </citation>
    <scope>NUCLEOTIDE SEQUENCE [LARGE SCALE GENOMIC DNA]</scope>
    <source>
        <strain evidence="1 2">H2_18</strain>
    </source>
</reference>
<name>A0ABT2TCI8_9FIRM</name>
<dbReference type="EMBL" id="JAOQJX010000008">
    <property type="protein sequence ID" value="MCU6747444.1"/>
    <property type="molecule type" value="Genomic_DNA"/>
</dbReference>
<protein>
    <submittedName>
        <fullName evidence="1">Uncharacterized protein</fullName>
    </submittedName>
</protein>